<dbReference type="InterPro" id="IPR014729">
    <property type="entry name" value="Rossmann-like_a/b/a_fold"/>
</dbReference>
<comment type="catalytic activity">
    <reaction evidence="7 8">
        <text>deamido-NAD(+) + L-glutamine + ATP + H2O = L-glutamate + AMP + diphosphate + NAD(+) + H(+)</text>
        <dbReference type="Rhea" id="RHEA:24384"/>
        <dbReference type="ChEBI" id="CHEBI:15377"/>
        <dbReference type="ChEBI" id="CHEBI:15378"/>
        <dbReference type="ChEBI" id="CHEBI:29985"/>
        <dbReference type="ChEBI" id="CHEBI:30616"/>
        <dbReference type="ChEBI" id="CHEBI:33019"/>
        <dbReference type="ChEBI" id="CHEBI:57540"/>
        <dbReference type="ChEBI" id="CHEBI:58359"/>
        <dbReference type="ChEBI" id="CHEBI:58437"/>
        <dbReference type="ChEBI" id="CHEBI:456215"/>
        <dbReference type="EC" id="6.3.5.1"/>
    </reaction>
</comment>
<dbReference type="FunFam" id="3.60.110.10:FF:000003">
    <property type="entry name" value="Glutamine-dependent NAD(+) synthetase"/>
    <property type="match status" value="1"/>
</dbReference>
<dbReference type="CDD" id="cd07570">
    <property type="entry name" value="GAT_Gln-NAD-synth"/>
    <property type="match status" value="1"/>
</dbReference>
<evidence type="ECO:0000256" key="5">
    <source>
        <dbReference type="ARBA" id="ARBA00022840"/>
    </source>
</evidence>
<dbReference type="PROSITE" id="PS50263">
    <property type="entry name" value="CN_HYDROLASE"/>
    <property type="match status" value="1"/>
</dbReference>
<accession>A0AAF0AY52</accession>
<dbReference type="EC" id="6.3.5.1" evidence="8"/>
<evidence type="ECO:0000313" key="11">
    <source>
        <dbReference type="Proteomes" id="UP001212411"/>
    </source>
</evidence>
<dbReference type="GO" id="GO:0005524">
    <property type="term" value="F:ATP binding"/>
    <property type="evidence" value="ECO:0007669"/>
    <property type="project" value="UniProtKB-UniRule"/>
</dbReference>
<dbReference type="Gene3D" id="3.60.110.10">
    <property type="entry name" value="Carbon-nitrogen hydrolase"/>
    <property type="match status" value="1"/>
</dbReference>
<dbReference type="KEGG" id="som:SOMG_04196"/>
<evidence type="ECO:0000256" key="8">
    <source>
        <dbReference type="PIRNR" id="PIRNR006630"/>
    </source>
</evidence>
<dbReference type="GO" id="GO:0004359">
    <property type="term" value="F:glutaminase activity"/>
    <property type="evidence" value="ECO:0007669"/>
    <property type="project" value="InterPro"/>
</dbReference>
<gene>
    <name evidence="10" type="primary">qns1</name>
    <name evidence="10" type="ORF">SOMG_04196</name>
</gene>
<dbReference type="GeneID" id="80877672"/>
<dbReference type="PANTHER" id="PTHR23090">
    <property type="entry name" value="NH 3 /GLUTAMINE-DEPENDENT NAD + SYNTHETASE"/>
    <property type="match status" value="1"/>
</dbReference>
<dbReference type="CDD" id="cd00553">
    <property type="entry name" value="NAD_synthase"/>
    <property type="match status" value="1"/>
</dbReference>
<evidence type="ECO:0000256" key="3">
    <source>
        <dbReference type="ARBA" id="ARBA00022598"/>
    </source>
</evidence>
<name>A0AAF0AY52_9SCHI</name>
<dbReference type="Pfam" id="PF00795">
    <property type="entry name" value="CN_hydrolase"/>
    <property type="match status" value="1"/>
</dbReference>
<dbReference type="PIRSF" id="PIRSF006630">
    <property type="entry name" value="NADS_GAT"/>
    <property type="match status" value="1"/>
</dbReference>
<dbReference type="InterPro" id="IPR036526">
    <property type="entry name" value="C-N_Hydrolase_sf"/>
</dbReference>
<dbReference type="AlphaFoldDB" id="A0AAF0AY52"/>
<organism evidence="10 11">
    <name type="scientific">Schizosaccharomyces osmophilus</name>
    <dbReference type="NCBI Taxonomy" id="2545709"/>
    <lineage>
        <taxon>Eukaryota</taxon>
        <taxon>Fungi</taxon>
        <taxon>Dikarya</taxon>
        <taxon>Ascomycota</taxon>
        <taxon>Taphrinomycotina</taxon>
        <taxon>Schizosaccharomycetes</taxon>
        <taxon>Schizosaccharomycetales</taxon>
        <taxon>Schizosaccharomycetaceae</taxon>
        <taxon>Schizosaccharomyces</taxon>
    </lineage>
</organism>
<dbReference type="EMBL" id="CP115613">
    <property type="protein sequence ID" value="WBW74690.1"/>
    <property type="molecule type" value="Genomic_DNA"/>
</dbReference>
<evidence type="ECO:0000256" key="1">
    <source>
        <dbReference type="ARBA" id="ARBA00005188"/>
    </source>
</evidence>
<keyword evidence="3 8" id="KW-0436">Ligase</keyword>
<dbReference type="InterPro" id="IPR003694">
    <property type="entry name" value="NAD_synthase"/>
</dbReference>
<dbReference type="HAMAP" id="MF_02090">
    <property type="entry name" value="NadE_glutamine_dep"/>
    <property type="match status" value="1"/>
</dbReference>
<keyword evidence="6 8" id="KW-0520">NAD</keyword>
<dbReference type="GO" id="GO:0005737">
    <property type="term" value="C:cytoplasm"/>
    <property type="evidence" value="ECO:0007669"/>
    <property type="project" value="InterPro"/>
</dbReference>
<dbReference type="SUPFAM" id="SSF52402">
    <property type="entry name" value="Adenine nucleotide alpha hydrolases-like"/>
    <property type="match status" value="1"/>
</dbReference>
<keyword evidence="4 8" id="KW-0547">Nucleotide-binding</keyword>
<evidence type="ECO:0000259" key="9">
    <source>
        <dbReference type="PROSITE" id="PS50263"/>
    </source>
</evidence>
<dbReference type="InterPro" id="IPR003010">
    <property type="entry name" value="C-N_Hydrolase"/>
</dbReference>
<dbReference type="Pfam" id="PF02540">
    <property type="entry name" value="NAD_synthase"/>
    <property type="match status" value="1"/>
</dbReference>
<proteinExistence type="inferred from homology"/>
<evidence type="ECO:0000256" key="4">
    <source>
        <dbReference type="ARBA" id="ARBA00022741"/>
    </source>
</evidence>
<protein>
    <recommendedName>
        <fullName evidence="8">Glutamine-dependent NAD(+) synthetase</fullName>
        <ecNumber evidence="8">6.3.5.1</ecNumber>
    </recommendedName>
    <alternativeName>
        <fullName evidence="8">NAD(+) synthase [glutamine-hydrolyzing]</fullName>
    </alternativeName>
</protein>
<dbReference type="RefSeq" id="XP_056038933.1">
    <property type="nucleotide sequence ID" value="XM_056182983.1"/>
</dbReference>
<dbReference type="GO" id="GO:0009435">
    <property type="term" value="P:NAD+ biosynthetic process"/>
    <property type="evidence" value="ECO:0007669"/>
    <property type="project" value="UniProtKB-UniRule"/>
</dbReference>
<dbReference type="InterPro" id="IPR014445">
    <property type="entry name" value="Gln-dep_NAD_synthase"/>
</dbReference>
<comment type="similarity">
    <text evidence="2 8">In the C-terminal section; belongs to the NAD synthetase family.</text>
</comment>
<keyword evidence="5 8" id="KW-0067">ATP-binding</keyword>
<dbReference type="GO" id="GO:0003952">
    <property type="term" value="F:NAD+ synthase (glutamine-hydrolyzing) activity"/>
    <property type="evidence" value="ECO:0007669"/>
    <property type="project" value="UniProtKB-UniRule"/>
</dbReference>
<reference evidence="10 11" key="1">
    <citation type="journal article" date="2023" name="G3 (Bethesda)">
        <title>A high-quality reference genome for the fission yeast Schizosaccharomyces osmophilus.</title>
        <authorList>
            <person name="Jia G.S."/>
            <person name="Zhang W.C."/>
            <person name="Liang Y."/>
            <person name="Liu X.H."/>
            <person name="Rhind N."/>
            <person name="Pidoux A."/>
            <person name="Brysch-Herzberg M."/>
            <person name="Du L.L."/>
        </authorList>
    </citation>
    <scope>NUCLEOTIDE SEQUENCE [LARGE SCALE GENOMIC DNA]</scope>
    <source>
        <strain evidence="10 11">CBS 15793</strain>
    </source>
</reference>
<dbReference type="Gene3D" id="3.40.50.620">
    <property type="entry name" value="HUPs"/>
    <property type="match status" value="1"/>
</dbReference>
<dbReference type="SUPFAM" id="SSF56317">
    <property type="entry name" value="Carbon-nitrogen hydrolase"/>
    <property type="match status" value="1"/>
</dbReference>
<evidence type="ECO:0000256" key="7">
    <source>
        <dbReference type="ARBA" id="ARBA00052340"/>
    </source>
</evidence>
<dbReference type="Proteomes" id="UP001212411">
    <property type="component" value="Chromosome 3"/>
</dbReference>
<comment type="pathway">
    <text evidence="1 8">Cofactor biosynthesis; NAD(+) biosynthesis; NAD(+) from deamido-NAD(+) (L-Gln route): step 1/1.</text>
</comment>
<dbReference type="InterPro" id="IPR022310">
    <property type="entry name" value="NAD/GMP_synthase"/>
</dbReference>
<feature type="domain" description="CN hydrolase" evidence="9">
    <location>
        <begin position="5"/>
        <end position="277"/>
    </location>
</feature>
<dbReference type="FunFam" id="3.40.50.620:FF:000036">
    <property type="entry name" value="Glutamine-dependent NAD(+) synthetase"/>
    <property type="match status" value="1"/>
</dbReference>
<evidence type="ECO:0000313" key="10">
    <source>
        <dbReference type="EMBL" id="WBW74690.1"/>
    </source>
</evidence>
<keyword evidence="11" id="KW-1185">Reference proteome</keyword>
<dbReference type="NCBIfam" id="TIGR00552">
    <property type="entry name" value="nadE"/>
    <property type="match status" value="1"/>
</dbReference>
<evidence type="ECO:0000256" key="6">
    <source>
        <dbReference type="ARBA" id="ARBA00023027"/>
    </source>
</evidence>
<sequence>MEHYVTIASCQLNQWALDFEGNRDRIIESIKQAKEQKARLRLGPELEITGYGCEDHFLETDTYTHSWEMLCWIIKHPNCQDILLDIGMPVMHKSVRHNCRIIALDGKILLIRPKLWLCDDGNFRESRWFTPWLRPRVVESFYLPTSVGESLGQKQVPIGDAILQCKDTVVGIETCEELFTPDSPHVDMALDGVEVFLNASGSHHELRKLSTRYRLIQNSTQKCGGIYLYSNQRGCDGGRLYYDGCAMILANGELLAQGSQFSLRDVEVVSATANVDKVRSNRFQPSHGLQGITRPSYERIYVDFSLSSFKQNFDMHNKPTEERPIRIVSPQEEIAYGPACWLWDYLRRSRSGGFFLPLSGGLDSASSAVIVHSMCRIVTNAIKDNDQTVLADVRRIVGQQDYSSTCPRELASHIFYTTFMGSENSSKETRNRAKELSSLIGSYHVDLSIDTMTRAVVSLFGMVTGKTPQFRSHGGSTAENLALQNIQARSRMLLAYLFAQLLPWVRGYSGSLLVLGSSNVDECLRGYLTKYDCSSADINPIGGISKTDLKSFLEFTKDEFDLPILQNFLDATPTAELEPTTSNYVQSDEADMGMTYPELSMFGKLRKIGKCGPLSMFNELIHKWGDHLSPTEIAAKVKRFFYYYGINRHKMTTLTPSYHAETYGVDDNRYDLRQFLYPSWTWQNKRIDDVAAKYEEHERMNKGQAQ</sequence>
<evidence type="ECO:0000256" key="2">
    <source>
        <dbReference type="ARBA" id="ARBA00007145"/>
    </source>
</evidence>
<dbReference type="PANTHER" id="PTHR23090:SF9">
    <property type="entry name" value="GLUTAMINE-DEPENDENT NAD(+) SYNTHETASE"/>
    <property type="match status" value="1"/>
</dbReference>